<name>A0A367YDJ6_9ASCO</name>
<evidence type="ECO:0000313" key="2">
    <source>
        <dbReference type="EMBL" id="RCK63867.1"/>
    </source>
</evidence>
<feature type="coiled-coil region" evidence="1">
    <location>
        <begin position="169"/>
        <end position="248"/>
    </location>
</feature>
<dbReference type="AlphaFoldDB" id="A0A367YDJ6"/>
<evidence type="ECO:0000256" key="1">
    <source>
        <dbReference type="SAM" id="Coils"/>
    </source>
</evidence>
<gene>
    <name evidence="2" type="ORF">Cantr_10560</name>
</gene>
<evidence type="ECO:0000313" key="3">
    <source>
        <dbReference type="Proteomes" id="UP000253472"/>
    </source>
</evidence>
<comment type="caution">
    <text evidence="2">The sequence shown here is derived from an EMBL/GenBank/DDBJ whole genome shotgun (WGS) entry which is preliminary data.</text>
</comment>
<feature type="coiled-coil region" evidence="1">
    <location>
        <begin position="112"/>
        <end position="139"/>
    </location>
</feature>
<protein>
    <submittedName>
        <fullName evidence="2">Uncharacterized protein</fullName>
    </submittedName>
</protein>
<dbReference type="OrthoDB" id="4024803at2759"/>
<keyword evidence="3" id="KW-1185">Reference proteome</keyword>
<dbReference type="EMBL" id="QLNQ01000023">
    <property type="protein sequence ID" value="RCK63867.1"/>
    <property type="molecule type" value="Genomic_DNA"/>
</dbReference>
<accession>A0A367YDJ6</accession>
<keyword evidence="1" id="KW-0175">Coiled coil</keyword>
<proteinExistence type="predicted"/>
<sequence length="429" mass="49458">MEDINQSFKERMERKANFRAPGTIGSSGFNSCTPNLLKSSNVRFKSLSPEMDSSQHQSNTSGNTPLLFDPHQLFVSIADILGIQECANGTDEENLSLVVESIRQMKLKLEEEQKLNMNILRLNQELESWKEASENTIRELSFRANQSNAQFEQVMLNIGDCELQIEAQERESITKRNEAEKRIKALNTEVYKLKEAEVELKEENGLLRSLQPEIERLKTRTEELSLEIKTLETKNSNLKKLAKERELKCEKLASQLTSTRTKYSNKLKTLATESGKTIDSLVVELKLVKDINQKLLSNAVVTTEEVKSAQTRTFNELYEEFRKTPNNYIEKVYENRYLSLLHALKQTNDSNEIHHTTTESLLQLISDCFEKLPALTYEHVVYFRTLIKEFHQRKMLKNDDIDFIKKILGTYDQMMEAATDETLLACITP</sequence>
<organism evidence="2 3">
    <name type="scientific">Candida viswanathii</name>
    <dbReference type="NCBI Taxonomy" id="5486"/>
    <lineage>
        <taxon>Eukaryota</taxon>
        <taxon>Fungi</taxon>
        <taxon>Dikarya</taxon>
        <taxon>Ascomycota</taxon>
        <taxon>Saccharomycotina</taxon>
        <taxon>Pichiomycetes</taxon>
        <taxon>Debaryomycetaceae</taxon>
        <taxon>Candida/Lodderomyces clade</taxon>
        <taxon>Candida</taxon>
    </lineage>
</organism>
<dbReference type="Proteomes" id="UP000253472">
    <property type="component" value="Unassembled WGS sequence"/>
</dbReference>
<reference evidence="2 3" key="1">
    <citation type="submission" date="2018-06" db="EMBL/GenBank/DDBJ databases">
        <title>Whole genome sequencing of Candida tropicalis (genome annotated by CSBL at Korea University).</title>
        <authorList>
            <person name="Ahn J."/>
        </authorList>
    </citation>
    <scope>NUCLEOTIDE SEQUENCE [LARGE SCALE GENOMIC DNA]</scope>
    <source>
        <strain evidence="2 3">ATCC 20962</strain>
    </source>
</reference>